<dbReference type="SUPFAM" id="SSF52374">
    <property type="entry name" value="Nucleotidylyl transferase"/>
    <property type="match status" value="1"/>
</dbReference>
<dbReference type="STRING" id="100816.A0A175VSW4"/>
<organism evidence="11 12">
    <name type="scientific">Madurella mycetomatis</name>
    <dbReference type="NCBI Taxonomy" id="100816"/>
    <lineage>
        <taxon>Eukaryota</taxon>
        <taxon>Fungi</taxon>
        <taxon>Dikarya</taxon>
        <taxon>Ascomycota</taxon>
        <taxon>Pezizomycotina</taxon>
        <taxon>Sordariomycetes</taxon>
        <taxon>Sordariomycetidae</taxon>
        <taxon>Sordariales</taxon>
        <taxon>Sordariales incertae sedis</taxon>
        <taxon>Madurella</taxon>
    </lineage>
</organism>
<reference evidence="11 12" key="1">
    <citation type="journal article" date="2016" name="Genome Announc.">
        <title>Genome Sequence of Madurella mycetomatis mm55, Isolated from a Human Mycetoma Case in Sudan.</title>
        <authorList>
            <person name="Smit S."/>
            <person name="Derks M.F."/>
            <person name="Bervoets S."/>
            <person name="Fahal A."/>
            <person name="van Leeuwen W."/>
            <person name="van Belkum A."/>
            <person name="van de Sande W.W."/>
        </authorList>
    </citation>
    <scope>NUCLEOTIDE SEQUENCE [LARGE SCALE GENOMIC DNA]</scope>
    <source>
        <strain evidence="12">mm55</strain>
    </source>
</reference>
<protein>
    <submittedName>
        <fullName evidence="11">Leucine--tRNA ligase, cytoplasmic</fullName>
    </submittedName>
</protein>
<keyword evidence="3 8" id="KW-0547">Nucleotide-binding</keyword>
<evidence type="ECO:0000313" key="12">
    <source>
        <dbReference type="Proteomes" id="UP000078237"/>
    </source>
</evidence>
<keyword evidence="12" id="KW-1185">Reference proteome</keyword>
<dbReference type="Proteomes" id="UP000078237">
    <property type="component" value="Unassembled WGS sequence"/>
</dbReference>
<evidence type="ECO:0000256" key="8">
    <source>
        <dbReference type="RuleBase" id="RU363039"/>
    </source>
</evidence>
<comment type="similarity">
    <text evidence="1 8">Belongs to the class-I aminoacyl-tRNA synthetase family.</text>
</comment>
<dbReference type="InterPro" id="IPR014729">
    <property type="entry name" value="Rossmann-like_a/b/a_fold"/>
</dbReference>
<evidence type="ECO:0000313" key="11">
    <source>
        <dbReference type="EMBL" id="KXX74473.1"/>
    </source>
</evidence>
<feature type="domain" description="Methionyl/Leucyl tRNA synthetase" evidence="10">
    <location>
        <begin position="31"/>
        <end position="131"/>
    </location>
</feature>
<dbReference type="SUPFAM" id="SSF47323">
    <property type="entry name" value="Anticodon-binding domain of a subclass of class I aminoacyl-tRNA synthetases"/>
    <property type="match status" value="1"/>
</dbReference>
<keyword evidence="5 8" id="KW-0648">Protein biosynthesis</keyword>
<evidence type="ECO:0000256" key="4">
    <source>
        <dbReference type="ARBA" id="ARBA00022840"/>
    </source>
</evidence>
<sequence length="429" mass="48687">MTDGVWEYIFGLAEKVQSDIPKATLGGMRREFSYWYPVDVRVSGKDLVNNHLIFFLYIHQAIWGPQASRYLPRGIRLNRHLMLNCDKMSKSTGNFLALTSAIEKFGADATRIALADGGDGIDDANFKESTANAVILRLFELKKWIEAVILNAHLLRPGEGFGQVRAMERPENTDSIQRTEPMIFWDALFMNDVNMLIRQTIQAHQLTNYKAALKSGFYDFTAARDAYRAATHSASIGMHHDCIRYYVETQALMVCIFAPHWADYIWREPSTIQLQPFPDVPEPNIELQVTSYYAKVTSARILAAHSGQQKRLAKGKGLLFDPSKDERLNICVAKSWLTWQERHIDLVRELFDGVTLDGKAVAKRVEKAEMKKAMSFIQELKRKLESGESRESVLDRALAFDEVGVLKEMAPVLESTVPRLKDVNAIVID</sequence>
<dbReference type="InterPro" id="IPR009080">
    <property type="entry name" value="tRNAsynth_Ia_anticodon-bd"/>
</dbReference>
<comment type="catalytic activity">
    <reaction evidence="7">
        <text>tRNA(Leu) + L-leucine + ATP = L-leucyl-tRNA(Leu) + AMP + diphosphate</text>
        <dbReference type="Rhea" id="RHEA:11688"/>
        <dbReference type="Rhea" id="RHEA-COMP:9613"/>
        <dbReference type="Rhea" id="RHEA-COMP:9622"/>
        <dbReference type="ChEBI" id="CHEBI:30616"/>
        <dbReference type="ChEBI" id="CHEBI:33019"/>
        <dbReference type="ChEBI" id="CHEBI:57427"/>
        <dbReference type="ChEBI" id="CHEBI:78442"/>
        <dbReference type="ChEBI" id="CHEBI:78494"/>
        <dbReference type="ChEBI" id="CHEBI:456215"/>
        <dbReference type="EC" id="6.1.1.4"/>
    </reaction>
</comment>
<gene>
    <name evidence="11" type="ORF">MMYC01_209009</name>
</gene>
<feature type="domain" description="Methionyl/Valyl/Leucyl/Isoleucyl-tRNA synthetase anticodon-binding" evidence="9">
    <location>
        <begin position="189"/>
        <end position="285"/>
    </location>
</feature>
<dbReference type="GO" id="GO:0006429">
    <property type="term" value="P:leucyl-tRNA aminoacylation"/>
    <property type="evidence" value="ECO:0007669"/>
    <property type="project" value="InterPro"/>
</dbReference>
<proteinExistence type="inferred from homology"/>
<dbReference type="Gene3D" id="3.40.50.620">
    <property type="entry name" value="HUPs"/>
    <property type="match status" value="1"/>
</dbReference>
<evidence type="ECO:0000256" key="3">
    <source>
        <dbReference type="ARBA" id="ARBA00022741"/>
    </source>
</evidence>
<dbReference type="InterPro" id="IPR004493">
    <property type="entry name" value="Leu-tRNA-synth_Ia_arc/euk"/>
</dbReference>
<evidence type="ECO:0000259" key="9">
    <source>
        <dbReference type="Pfam" id="PF08264"/>
    </source>
</evidence>
<dbReference type="PANTHER" id="PTHR45794:SF1">
    <property type="entry name" value="LEUCINE--TRNA LIGASE, CYTOPLASMIC"/>
    <property type="match status" value="1"/>
</dbReference>
<evidence type="ECO:0000256" key="5">
    <source>
        <dbReference type="ARBA" id="ARBA00022917"/>
    </source>
</evidence>
<evidence type="ECO:0000256" key="7">
    <source>
        <dbReference type="ARBA" id="ARBA00047469"/>
    </source>
</evidence>
<evidence type="ECO:0000256" key="6">
    <source>
        <dbReference type="ARBA" id="ARBA00023146"/>
    </source>
</evidence>
<evidence type="ECO:0000256" key="2">
    <source>
        <dbReference type="ARBA" id="ARBA00022598"/>
    </source>
</evidence>
<dbReference type="InterPro" id="IPR015413">
    <property type="entry name" value="Methionyl/Leucyl_tRNA_Synth"/>
</dbReference>
<dbReference type="PANTHER" id="PTHR45794">
    <property type="entry name" value="LEUCYL-TRNA SYNTHETASE"/>
    <property type="match status" value="1"/>
</dbReference>
<keyword evidence="2 8" id="KW-0436">Ligase</keyword>
<dbReference type="VEuPathDB" id="FungiDB:MMYC01_209009"/>
<accession>A0A175VSW4</accession>
<dbReference type="Pfam" id="PF09334">
    <property type="entry name" value="tRNA-synt_1g"/>
    <property type="match status" value="1"/>
</dbReference>
<keyword evidence="6 8" id="KW-0030">Aminoacyl-tRNA synthetase</keyword>
<dbReference type="AlphaFoldDB" id="A0A175VSW4"/>
<comment type="caution">
    <text evidence="11">The sequence shown here is derived from an EMBL/GenBank/DDBJ whole genome shotgun (WGS) entry which is preliminary data.</text>
</comment>
<name>A0A175VSW4_9PEZI</name>
<keyword evidence="4 8" id="KW-0067">ATP-binding</keyword>
<evidence type="ECO:0000259" key="10">
    <source>
        <dbReference type="Pfam" id="PF09334"/>
    </source>
</evidence>
<dbReference type="OrthoDB" id="10249672at2759"/>
<dbReference type="GO" id="GO:0004823">
    <property type="term" value="F:leucine-tRNA ligase activity"/>
    <property type="evidence" value="ECO:0007669"/>
    <property type="project" value="UniProtKB-EC"/>
</dbReference>
<dbReference type="Pfam" id="PF08264">
    <property type="entry name" value="Anticodon_1"/>
    <property type="match status" value="1"/>
</dbReference>
<evidence type="ECO:0000256" key="1">
    <source>
        <dbReference type="ARBA" id="ARBA00005594"/>
    </source>
</evidence>
<dbReference type="EMBL" id="LCTW02000348">
    <property type="protein sequence ID" value="KXX74473.1"/>
    <property type="molecule type" value="Genomic_DNA"/>
</dbReference>
<dbReference type="GO" id="GO:0005524">
    <property type="term" value="F:ATP binding"/>
    <property type="evidence" value="ECO:0007669"/>
    <property type="project" value="UniProtKB-KW"/>
</dbReference>
<dbReference type="InterPro" id="IPR013155">
    <property type="entry name" value="M/V/L/I-tRNA-synth_anticd-bd"/>
</dbReference>